<dbReference type="Gene3D" id="1.10.630.10">
    <property type="entry name" value="Cytochrome P450"/>
    <property type="match status" value="1"/>
</dbReference>
<evidence type="ECO:0008006" key="12">
    <source>
        <dbReference type="Google" id="ProtNLM"/>
    </source>
</evidence>
<name>A0A9W8K794_9AGAR</name>
<dbReference type="GO" id="GO:0004497">
    <property type="term" value="F:monooxygenase activity"/>
    <property type="evidence" value="ECO:0007669"/>
    <property type="project" value="UniProtKB-KW"/>
</dbReference>
<dbReference type="PRINTS" id="PR00463">
    <property type="entry name" value="EP450I"/>
</dbReference>
<organism evidence="10 11">
    <name type="scientific">Agrocybe chaxingu</name>
    <dbReference type="NCBI Taxonomy" id="84603"/>
    <lineage>
        <taxon>Eukaryota</taxon>
        <taxon>Fungi</taxon>
        <taxon>Dikarya</taxon>
        <taxon>Basidiomycota</taxon>
        <taxon>Agaricomycotina</taxon>
        <taxon>Agaricomycetes</taxon>
        <taxon>Agaricomycetidae</taxon>
        <taxon>Agaricales</taxon>
        <taxon>Agaricineae</taxon>
        <taxon>Strophariaceae</taxon>
        <taxon>Agrocybe</taxon>
    </lineage>
</organism>
<evidence type="ECO:0000313" key="10">
    <source>
        <dbReference type="EMBL" id="KAJ3514891.1"/>
    </source>
</evidence>
<dbReference type="SUPFAM" id="SSF48264">
    <property type="entry name" value="Cytochrome P450"/>
    <property type="match status" value="1"/>
</dbReference>
<dbReference type="InterPro" id="IPR001128">
    <property type="entry name" value="Cyt_P450"/>
</dbReference>
<dbReference type="GO" id="GO:0020037">
    <property type="term" value="F:heme binding"/>
    <property type="evidence" value="ECO:0007669"/>
    <property type="project" value="InterPro"/>
</dbReference>
<comment type="similarity">
    <text evidence="3">Belongs to the cytochrome P450 family.</text>
</comment>
<dbReference type="InterPro" id="IPR036396">
    <property type="entry name" value="Cyt_P450_sf"/>
</dbReference>
<evidence type="ECO:0000256" key="2">
    <source>
        <dbReference type="ARBA" id="ARBA00005179"/>
    </source>
</evidence>
<keyword evidence="6" id="KW-0560">Oxidoreductase</keyword>
<dbReference type="InterPro" id="IPR050364">
    <property type="entry name" value="Cytochrome_P450_fung"/>
</dbReference>
<keyword evidence="9" id="KW-0472">Membrane</keyword>
<dbReference type="GO" id="GO:0005506">
    <property type="term" value="F:iron ion binding"/>
    <property type="evidence" value="ECO:0007669"/>
    <property type="project" value="InterPro"/>
</dbReference>
<gene>
    <name evidence="10" type="ORF">NLJ89_g2111</name>
</gene>
<keyword evidence="11" id="KW-1185">Reference proteome</keyword>
<dbReference type="PANTHER" id="PTHR46300:SF7">
    <property type="entry name" value="P450, PUTATIVE (EUROFUNG)-RELATED"/>
    <property type="match status" value="1"/>
</dbReference>
<reference evidence="10" key="1">
    <citation type="submission" date="2022-07" db="EMBL/GenBank/DDBJ databases">
        <title>Genome Sequence of Agrocybe chaxingu.</title>
        <authorList>
            <person name="Buettner E."/>
        </authorList>
    </citation>
    <scope>NUCLEOTIDE SEQUENCE</scope>
    <source>
        <strain evidence="10">MP-N11</strain>
    </source>
</reference>
<evidence type="ECO:0000256" key="1">
    <source>
        <dbReference type="ARBA" id="ARBA00001971"/>
    </source>
</evidence>
<dbReference type="OrthoDB" id="2789670at2759"/>
<evidence type="ECO:0000256" key="6">
    <source>
        <dbReference type="ARBA" id="ARBA00023002"/>
    </source>
</evidence>
<dbReference type="CDD" id="cd11065">
    <property type="entry name" value="CYP64-like"/>
    <property type="match status" value="1"/>
</dbReference>
<keyword evidence="9" id="KW-1133">Transmembrane helix</keyword>
<proteinExistence type="inferred from homology"/>
<dbReference type="PANTHER" id="PTHR46300">
    <property type="entry name" value="P450, PUTATIVE (EUROFUNG)-RELATED-RELATED"/>
    <property type="match status" value="1"/>
</dbReference>
<comment type="cofactor">
    <cofactor evidence="1">
        <name>heme</name>
        <dbReference type="ChEBI" id="CHEBI:30413"/>
    </cofactor>
</comment>
<dbReference type="InterPro" id="IPR002401">
    <property type="entry name" value="Cyt_P450_E_grp-I"/>
</dbReference>
<dbReference type="EMBL" id="JANKHO010000123">
    <property type="protein sequence ID" value="KAJ3514891.1"/>
    <property type="molecule type" value="Genomic_DNA"/>
</dbReference>
<evidence type="ECO:0000256" key="3">
    <source>
        <dbReference type="ARBA" id="ARBA00010617"/>
    </source>
</evidence>
<feature type="transmembrane region" description="Helical" evidence="9">
    <location>
        <begin position="6"/>
        <end position="25"/>
    </location>
</feature>
<keyword evidence="7" id="KW-0408">Iron</keyword>
<evidence type="ECO:0000313" key="11">
    <source>
        <dbReference type="Proteomes" id="UP001148786"/>
    </source>
</evidence>
<dbReference type="GO" id="GO:0016705">
    <property type="term" value="F:oxidoreductase activity, acting on paired donors, with incorporation or reduction of molecular oxygen"/>
    <property type="evidence" value="ECO:0007669"/>
    <property type="project" value="InterPro"/>
</dbReference>
<evidence type="ECO:0000256" key="5">
    <source>
        <dbReference type="ARBA" id="ARBA00022723"/>
    </source>
</evidence>
<sequence>MASDLVIALDVLLVLAVVFILMSILRSSKAPSLPPGPKGLPLVGNILDMPSEKEWLTFAKWGETWGDLCSVTVLGQPLIIVNSAKVASDMLDKKSAIYSDRPVLQMAGELVGWKNTLVLLPYSDRFRRYRRLFHSLIGSHAAVKRFLPSEELEARRFLRRVLAKPDDLAAHVRKTAGAVILRISHGYEVKEGIDPLVELADIATEQFSLASAPGGWLVDVIPALRHIPSWFPGTGFRRTAIEWGSTLQELVQRPYDFVVQQMAAGTAEVSFTSTLREGKRLTSEEEFDLKWSAASLYSGAADTTVSAIYSFFLALALHPEVVKKAQAEIDAVVGPDRLPTFEDRPYLPYSNALVLEVLRWHAVVPTAVPHRVMQDDIHEGYLIPKATPLNLTQTGFLLQKTVRLNRIHEKSALDLEGGTIILRPSSPRVFERLTGTYFFAGLHLAEASVFISCVMSLAVFDIGKCVENGVVVEPVHEYTTGTISHPVPFKCSIKPRSEKAASLIQAEY</sequence>
<keyword evidence="8" id="KW-0503">Monooxygenase</keyword>
<evidence type="ECO:0000256" key="8">
    <source>
        <dbReference type="ARBA" id="ARBA00023033"/>
    </source>
</evidence>
<evidence type="ECO:0000256" key="4">
    <source>
        <dbReference type="ARBA" id="ARBA00022617"/>
    </source>
</evidence>
<keyword evidence="9" id="KW-0812">Transmembrane</keyword>
<comment type="caution">
    <text evidence="10">The sequence shown here is derived from an EMBL/GenBank/DDBJ whole genome shotgun (WGS) entry which is preliminary data.</text>
</comment>
<protein>
    <recommendedName>
        <fullName evidence="12">Cytochrome P450</fullName>
    </recommendedName>
</protein>
<dbReference type="Proteomes" id="UP001148786">
    <property type="component" value="Unassembled WGS sequence"/>
</dbReference>
<comment type="pathway">
    <text evidence="2">Secondary metabolite biosynthesis.</text>
</comment>
<keyword evidence="5" id="KW-0479">Metal-binding</keyword>
<evidence type="ECO:0000256" key="9">
    <source>
        <dbReference type="SAM" id="Phobius"/>
    </source>
</evidence>
<accession>A0A9W8K794</accession>
<dbReference type="AlphaFoldDB" id="A0A9W8K794"/>
<dbReference type="Pfam" id="PF00067">
    <property type="entry name" value="p450"/>
    <property type="match status" value="1"/>
</dbReference>
<evidence type="ECO:0000256" key="7">
    <source>
        <dbReference type="ARBA" id="ARBA00023004"/>
    </source>
</evidence>
<keyword evidence="4" id="KW-0349">Heme</keyword>